<sequence>MTDYSSPFAMALNDPKKDDYEEYPDSPSVLVPVPLATPVESSSHTQPLFLAGFEVWSPPSPPTYADGLPVYELLGTDAPFVQIPLRPGRQVMCFAGAMAYMSNEVKMKVELGGFGKTFGRLAGGGSLFQATYTNESTTHDGYIALTPDYPGVIVPIHMPSCPSGTIMAMRDSFLGSTVPIGEAVTDVGAGFNPAESMAGICCSGVDLIVQTLRHGEWVFLMAMGTVLQKNLVAGEKILVDTDSILCFESSVTMDVQFIGSGMACCCAGEGIFNTTMTGPGKIWIQSLSIDKMRKLFPPKVIQQDSNNNSGNVDGPTNA</sequence>
<name>A0A1Z5J6V5_FISSO</name>
<protein>
    <submittedName>
        <fullName evidence="2">Uncharacterized protein</fullName>
    </submittedName>
</protein>
<evidence type="ECO:0000313" key="3">
    <source>
        <dbReference type="Proteomes" id="UP000198406"/>
    </source>
</evidence>
<dbReference type="Proteomes" id="UP000198406">
    <property type="component" value="Unassembled WGS sequence"/>
</dbReference>
<organism evidence="2 3">
    <name type="scientific">Fistulifera solaris</name>
    <name type="common">Oleaginous diatom</name>
    <dbReference type="NCBI Taxonomy" id="1519565"/>
    <lineage>
        <taxon>Eukaryota</taxon>
        <taxon>Sar</taxon>
        <taxon>Stramenopiles</taxon>
        <taxon>Ochrophyta</taxon>
        <taxon>Bacillariophyta</taxon>
        <taxon>Bacillariophyceae</taxon>
        <taxon>Bacillariophycidae</taxon>
        <taxon>Naviculales</taxon>
        <taxon>Naviculaceae</taxon>
        <taxon>Fistulifera</taxon>
    </lineage>
</organism>
<feature type="region of interest" description="Disordered" evidence="1">
    <location>
        <begin position="1"/>
        <end position="25"/>
    </location>
</feature>
<accession>A0A1Z5J6V5</accession>
<dbReference type="InParanoid" id="A0A1Z5J6V5"/>
<dbReference type="Pfam" id="PF01987">
    <property type="entry name" value="AIM24"/>
    <property type="match status" value="1"/>
</dbReference>
<dbReference type="AlphaFoldDB" id="A0A1Z5J6V5"/>
<dbReference type="InterPro" id="IPR002838">
    <property type="entry name" value="AIM24"/>
</dbReference>
<dbReference type="PANTHER" id="PTHR43657">
    <property type="entry name" value="TRYPTOPHAN RNA-BINDING ATTENUATOR PROTEIN-LIKE PROTEIN"/>
    <property type="match status" value="1"/>
</dbReference>
<reference evidence="2 3" key="1">
    <citation type="journal article" date="2015" name="Plant Cell">
        <title>Oil accumulation by the oleaginous diatom Fistulifera solaris as revealed by the genome and transcriptome.</title>
        <authorList>
            <person name="Tanaka T."/>
            <person name="Maeda Y."/>
            <person name="Veluchamy A."/>
            <person name="Tanaka M."/>
            <person name="Abida H."/>
            <person name="Marechal E."/>
            <person name="Bowler C."/>
            <person name="Muto M."/>
            <person name="Sunaga Y."/>
            <person name="Tanaka M."/>
            <person name="Yoshino T."/>
            <person name="Taniguchi T."/>
            <person name="Fukuda Y."/>
            <person name="Nemoto M."/>
            <person name="Matsumoto M."/>
            <person name="Wong P.S."/>
            <person name="Aburatani S."/>
            <person name="Fujibuchi W."/>
        </authorList>
    </citation>
    <scope>NUCLEOTIDE SEQUENCE [LARGE SCALE GENOMIC DNA]</scope>
    <source>
        <strain evidence="2 3">JPCC DA0580</strain>
    </source>
</reference>
<dbReference type="PANTHER" id="PTHR43657:SF1">
    <property type="entry name" value="ALTERED INHERITANCE OF MITOCHONDRIA PROTEIN 24, MITOCHONDRIAL"/>
    <property type="match status" value="1"/>
</dbReference>
<dbReference type="SUPFAM" id="SSF51219">
    <property type="entry name" value="TRAP-like"/>
    <property type="match status" value="1"/>
</dbReference>
<comment type="caution">
    <text evidence="2">The sequence shown here is derived from an EMBL/GenBank/DDBJ whole genome shotgun (WGS) entry which is preliminary data.</text>
</comment>
<evidence type="ECO:0000313" key="2">
    <source>
        <dbReference type="EMBL" id="GAX09679.1"/>
    </source>
</evidence>
<dbReference type="OrthoDB" id="1705416at2759"/>
<keyword evidence="3" id="KW-1185">Reference proteome</keyword>
<dbReference type="EMBL" id="BDSP01000011">
    <property type="protein sequence ID" value="GAX09679.1"/>
    <property type="molecule type" value="Genomic_DNA"/>
</dbReference>
<evidence type="ECO:0000256" key="1">
    <source>
        <dbReference type="SAM" id="MobiDB-lite"/>
    </source>
</evidence>
<dbReference type="InterPro" id="IPR016031">
    <property type="entry name" value="Trp_RNA-bd_attenuator-like_dom"/>
</dbReference>
<gene>
    <name evidence="2" type="ORF">FisN_19Lh147</name>
</gene>
<dbReference type="InterPro" id="IPR036983">
    <property type="entry name" value="AIM24_sf"/>
</dbReference>
<dbReference type="Gene3D" id="3.60.160.10">
    <property type="entry name" value="Mitochondrial biogenesis AIM24"/>
    <property type="match status" value="1"/>
</dbReference>
<proteinExistence type="predicted"/>